<dbReference type="PANTHER" id="PTHR21681">
    <property type="entry name" value="EUKARYOTIC TRANSLATION INITIATION FACTOR 3 SUBUNIT J"/>
    <property type="match status" value="1"/>
</dbReference>
<evidence type="ECO:0000256" key="2">
    <source>
        <dbReference type="ARBA" id="ARBA00022540"/>
    </source>
</evidence>
<protein>
    <submittedName>
        <fullName evidence="6">Uncharacterized protein</fullName>
    </submittedName>
</protein>
<evidence type="ECO:0000313" key="7">
    <source>
        <dbReference type="Proteomes" id="UP000694411"/>
    </source>
</evidence>
<evidence type="ECO:0000256" key="4">
    <source>
        <dbReference type="ARBA" id="ARBA00023054"/>
    </source>
</evidence>
<keyword evidence="7" id="KW-1185">Reference proteome</keyword>
<evidence type="ECO:0000256" key="3">
    <source>
        <dbReference type="ARBA" id="ARBA00022917"/>
    </source>
</evidence>
<dbReference type="InterPro" id="IPR023194">
    <property type="entry name" value="eIF3-like_dom_sf"/>
</dbReference>
<dbReference type="Proteomes" id="UP000694411">
    <property type="component" value="Chromosome 15"/>
</dbReference>
<dbReference type="GO" id="GO:0003743">
    <property type="term" value="F:translation initiation factor activity"/>
    <property type="evidence" value="ECO:0007669"/>
    <property type="project" value="UniProtKB-KW"/>
</dbReference>
<evidence type="ECO:0000256" key="5">
    <source>
        <dbReference type="ARBA" id="ARBA00065260"/>
    </source>
</evidence>
<keyword evidence="1" id="KW-0963">Cytoplasm</keyword>
<proteinExistence type="predicted"/>
<dbReference type="Gene3D" id="1.10.246.60">
    <property type="entry name" value="Eukaryotic translation initiation factor 3 like domains"/>
    <property type="match status" value="1"/>
</dbReference>
<keyword evidence="3" id="KW-0648">Protein biosynthesis</keyword>
<comment type="subunit">
    <text evidence="5">Component of the eukaryotic translation initiation factor 3 (eIF-3) complex, which is composed of 13 subunits: EIF3A, EIF3B, EIF3C, EIF3D, EIF3E, EIF3F, EIF3G, EIF3H, EIF3I, EIF3J, EIF3K, EIF3L and EIF3M. The eIF-3 complex appears to include 3 stable modules: module A is composed of EIF3A, EIF3B, EIF3G and EIF3I; module B is composed of EIF3F, EIF3H, and EIF3M; and module C is composed of EIF3C, EIF3D, EIF3E, EIF3K and EIF3L. EIF3C of module C binds EIF3B of module A and EIF3H of module B, thereby linking the three modules. EIF3J is a labile subunit that binds to the eIF-3 complex via EIF3B. The eIF-3 complex interacts with RPS6KB1 under conditions of nutrient depletion. Mitogenic stimulation leads to binding and activation of a complex composed of MTOR and RPTOR, leading to phosphorylation and release of RPS6KB1 and binding of EIF4B to eIF-3.</text>
</comment>
<reference evidence="6" key="3">
    <citation type="submission" date="2025-09" db="UniProtKB">
        <authorList>
            <consortium name="Ensembl"/>
        </authorList>
    </citation>
    <scope>IDENTIFICATION</scope>
</reference>
<organism evidence="6 7">
    <name type="scientific">Theropithecus gelada</name>
    <name type="common">Gelada baboon</name>
    <dbReference type="NCBI Taxonomy" id="9565"/>
    <lineage>
        <taxon>Eukaryota</taxon>
        <taxon>Metazoa</taxon>
        <taxon>Chordata</taxon>
        <taxon>Craniata</taxon>
        <taxon>Vertebrata</taxon>
        <taxon>Euteleostomi</taxon>
        <taxon>Mammalia</taxon>
        <taxon>Eutheria</taxon>
        <taxon>Euarchontoglires</taxon>
        <taxon>Primates</taxon>
        <taxon>Haplorrhini</taxon>
        <taxon>Catarrhini</taxon>
        <taxon>Cercopithecidae</taxon>
        <taxon>Cercopithecinae</taxon>
        <taxon>Theropithecus</taxon>
    </lineage>
</organism>
<keyword evidence="4" id="KW-0175">Coiled coil</keyword>
<dbReference type="FunFam" id="1.10.246.60:FF:000001">
    <property type="entry name" value="Eukaryotic translation initiation factor 3 subunit J"/>
    <property type="match status" value="1"/>
</dbReference>
<keyword evidence="2" id="KW-0396">Initiation factor</keyword>
<reference evidence="6" key="2">
    <citation type="submission" date="2025-08" db="UniProtKB">
        <authorList>
            <consortium name="Ensembl"/>
        </authorList>
    </citation>
    <scope>IDENTIFICATION</scope>
</reference>
<reference evidence="6" key="1">
    <citation type="submission" date="2018-05" db="EMBL/GenBank/DDBJ databases">
        <title>Whole genome of Theropithecus gelada.</title>
        <authorList>
            <person name="Chiou K.L."/>
            <person name="Snyder-Mackler N."/>
        </authorList>
    </citation>
    <scope>NUCLEOTIDE SEQUENCE [LARGE SCALE GENOMIC DNA]</scope>
</reference>
<dbReference type="GO" id="GO:0005852">
    <property type="term" value="C:eukaryotic translation initiation factor 3 complex"/>
    <property type="evidence" value="ECO:0007669"/>
    <property type="project" value="InterPro"/>
</dbReference>
<name>A0A8D2K9F8_THEGE</name>
<dbReference type="AlphaFoldDB" id="A0A8D2K9F8"/>
<evidence type="ECO:0000313" key="6">
    <source>
        <dbReference type="Ensembl" id="ENSTGEP00000033479.1"/>
    </source>
</evidence>
<dbReference type="InterPro" id="IPR013906">
    <property type="entry name" value="eIF3j"/>
</dbReference>
<accession>A0A8D2K9F8</accession>
<dbReference type="Pfam" id="PF08597">
    <property type="entry name" value="eIF3_subunit"/>
    <property type="match status" value="1"/>
</dbReference>
<evidence type="ECO:0000256" key="1">
    <source>
        <dbReference type="ARBA" id="ARBA00022490"/>
    </source>
</evidence>
<sequence>MNPSLRDDFTEFGKLLKYKIIQYEKSLYYASFLEVLVGYVCISLEIDDLKNVTNSPTMLYSEKQKQAKQSQTEEMCGAWRGLKATMTEDLADHGGDDEATPLFGVNT</sequence>
<dbReference type="PANTHER" id="PTHR21681:SF0">
    <property type="entry name" value="EUKARYOTIC TRANSLATION INITIATION FACTOR 3 SUBUNIT J"/>
    <property type="match status" value="1"/>
</dbReference>
<dbReference type="Ensembl" id="ENSTGET00000039763.1">
    <property type="protein sequence ID" value="ENSTGEP00000033479.1"/>
    <property type="gene ID" value="ENSTGEG00000026737.1"/>
</dbReference>